<protein>
    <submittedName>
        <fullName evidence="1">Uncharacterized protein</fullName>
    </submittedName>
</protein>
<reference evidence="1 2" key="1">
    <citation type="submission" date="2021-06" db="EMBL/GenBank/DDBJ databases">
        <title>Caerostris darwini draft genome.</title>
        <authorList>
            <person name="Kono N."/>
            <person name="Arakawa K."/>
        </authorList>
    </citation>
    <scope>NUCLEOTIDE SEQUENCE [LARGE SCALE GENOMIC DNA]</scope>
</reference>
<evidence type="ECO:0000313" key="2">
    <source>
        <dbReference type="Proteomes" id="UP001054837"/>
    </source>
</evidence>
<name>A0AAV4UT43_9ARAC</name>
<accession>A0AAV4UT43</accession>
<sequence length="111" mass="11748">MYAGEESESALVRLNAITGQHTSLSTGIGSANSAPAVVLEDGGRGVRYGVEENESTGSNPRPLNNLVFCSTQLSLCSEMAKELRFAVKCRASRQCPALRRQCSKCTPPGAT</sequence>
<gene>
    <name evidence="1" type="ORF">CDAR_396411</name>
</gene>
<evidence type="ECO:0000313" key="1">
    <source>
        <dbReference type="EMBL" id="GIY60570.1"/>
    </source>
</evidence>
<proteinExistence type="predicted"/>
<keyword evidence="2" id="KW-1185">Reference proteome</keyword>
<dbReference type="Proteomes" id="UP001054837">
    <property type="component" value="Unassembled WGS sequence"/>
</dbReference>
<dbReference type="EMBL" id="BPLQ01011814">
    <property type="protein sequence ID" value="GIY60570.1"/>
    <property type="molecule type" value="Genomic_DNA"/>
</dbReference>
<dbReference type="AlphaFoldDB" id="A0AAV4UT43"/>
<organism evidence="1 2">
    <name type="scientific">Caerostris darwini</name>
    <dbReference type="NCBI Taxonomy" id="1538125"/>
    <lineage>
        <taxon>Eukaryota</taxon>
        <taxon>Metazoa</taxon>
        <taxon>Ecdysozoa</taxon>
        <taxon>Arthropoda</taxon>
        <taxon>Chelicerata</taxon>
        <taxon>Arachnida</taxon>
        <taxon>Araneae</taxon>
        <taxon>Araneomorphae</taxon>
        <taxon>Entelegynae</taxon>
        <taxon>Araneoidea</taxon>
        <taxon>Araneidae</taxon>
        <taxon>Caerostris</taxon>
    </lineage>
</organism>
<comment type="caution">
    <text evidence="1">The sequence shown here is derived from an EMBL/GenBank/DDBJ whole genome shotgun (WGS) entry which is preliminary data.</text>
</comment>